<organism evidence="2 3">
    <name type="scientific">Cohnella cellulosilytica</name>
    <dbReference type="NCBI Taxonomy" id="986710"/>
    <lineage>
        <taxon>Bacteria</taxon>
        <taxon>Bacillati</taxon>
        <taxon>Bacillota</taxon>
        <taxon>Bacilli</taxon>
        <taxon>Bacillales</taxon>
        <taxon>Paenibacillaceae</taxon>
        <taxon>Cohnella</taxon>
    </lineage>
</organism>
<protein>
    <submittedName>
        <fullName evidence="2">HD-GYP domain-containing protein</fullName>
        <ecNumber evidence="2">3.1.4.-</ecNumber>
    </submittedName>
</protein>
<proteinExistence type="predicted"/>
<dbReference type="SMART" id="SM00471">
    <property type="entry name" value="HDc"/>
    <property type="match status" value="1"/>
</dbReference>
<feature type="domain" description="HD-GYP" evidence="1">
    <location>
        <begin position="1"/>
        <end position="185"/>
    </location>
</feature>
<evidence type="ECO:0000313" key="3">
    <source>
        <dbReference type="Proteomes" id="UP001596378"/>
    </source>
</evidence>
<dbReference type="EC" id="3.1.4.-" evidence="2"/>
<dbReference type="PANTHER" id="PTHR43155:SF2">
    <property type="entry name" value="CYCLIC DI-GMP PHOSPHODIESTERASE PA4108"/>
    <property type="match status" value="1"/>
</dbReference>
<gene>
    <name evidence="2" type="ORF">ACFQMJ_25390</name>
</gene>
<dbReference type="PANTHER" id="PTHR43155">
    <property type="entry name" value="CYCLIC DI-GMP PHOSPHODIESTERASE PA4108-RELATED"/>
    <property type="match status" value="1"/>
</dbReference>
<dbReference type="Proteomes" id="UP001596378">
    <property type="component" value="Unassembled WGS sequence"/>
</dbReference>
<sequence>MRLLRYKHEETYRHCVRVALLSEKLASAMRLDAASIRNLVRGCFIHDIGKLLVPNEVLDSTMPLTDEQWALIKRHPEFGTDILEGKEELDAEIVQLVLCHHERWDGGGYPRGLKGEEIPLNARICSVVDAFDTMMSPRPYRRRKSLDEAMEELQKHAGTQFDAEIVKYFIPLASDISLIYFSFRDNKV</sequence>
<dbReference type="GO" id="GO:0016787">
    <property type="term" value="F:hydrolase activity"/>
    <property type="evidence" value="ECO:0007669"/>
    <property type="project" value="UniProtKB-KW"/>
</dbReference>
<reference evidence="3" key="1">
    <citation type="journal article" date="2019" name="Int. J. Syst. Evol. Microbiol.">
        <title>The Global Catalogue of Microorganisms (GCM) 10K type strain sequencing project: providing services to taxonomists for standard genome sequencing and annotation.</title>
        <authorList>
            <consortium name="The Broad Institute Genomics Platform"/>
            <consortium name="The Broad Institute Genome Sequencing Center for Infectious Disease"/>
            <person name="Wu L."/>
            <person name="Ma J."/>
        </authorList>
    </citation>
    <scope>NUCLEOTIDE SEQUENCE [LARGE SCALE GENOMIC DNA]</scope>
    <source>
        <strain evidence="3">KCTC 12907</strain>
    </source>
</reference>
<comment type="caution">
    <text evidence="2">The sequence shown here is derived from an EMBL/GenBank/DDBJ whole genome shotgun (WGS) entry which is preliminary data.</text>
</comment>
<dbReference type="Pfam" id="PF13487">
    <property type="entry name" value="HD_5"/>
    <property type="match status" value="1"/>
</dbReference>
<keyword evidence="2" id="KW-0378">Hydrolase</keyword>
<evidence type="ECO:0000259" key="1">
    <source>
        <dbReference type="PROSITE" id="PS51832"/>
    </source>
</evidence>
<dbReference type="PROSITE" id="PS51832">
    <property type="entry name" value="HD_GYP"/>
    <property type="match status" value="1"/>
</dbReference>
<dbReference type="SUPFAM" id="SSF109604">
    <property type="entry name" value="HD-domain/PDEase-like"/>
    <property type="match status" value="1"/>
</dbReference>
<dbReference type="CDD" id="cd00077">
    <property type="entry name" value="HDc"/>
    <property type="match status" value="1"/>
</dbReference>
<keyword evidence="3" id="KW-1185">Reference proteome</keyword>
<accession>A0ABW2FK50</accession>
<evidence type="ECO:0000313" key="2">
    <source>
        <dbReference type="EMBL" id="MFC7151887.1"/>
    </source>
</evidence>
<dbReference type="InterPro" id="IPR003607">
    <property type="entry name" value="HD/PDEase_dom"/>
</dbReference>
<dbReference type="InterPro" id="IPR037522">
    <property type="entry name" value="HD_GYP_dom"/>
</dbReference>
<name>A0ABW2FK50_9BACL</name>
<dbReference type="Gene3D" id="1.10.3210.10">
    <property type="entry name" value="Hypothetical protein af1432"/>
    <property type="match status" value="1"/>
</dbReference>
<dbReference type="NCBIfam" id="TIGR00277">
    <property type="entry name" value="HDIG"/>
    <property type="match status" value="1"/>
</dbReference>
<dbReference type="EMBL" id="JBHTAI010000019">
    <property type="protein sequence ID" value="MFC7151887.1"/>
    <property type="molecule type" value="Genomic_DNA"/>
</dbReference>
<dbReference type="InterPro" id="IPR006675">
    <property type="entry name" value="HDIG_dom"/>
</dbReference>
<dbReference type="RefSeq" id="WP_378107867.1">
    <property type="nucleotide sequence ID" value="NZ_JBHSUP010000026.1"/>
</dbReference>